<proteinExistence type="predicted"/>
<dbReference type="OrthoDB" id="5461100at2"/>
<evidence type="ECO:0000313" key="1">
    <source>
        <dbReference type="EMBL" id="EFL51355.1"/>
    </source>
</evidence>
<sequence>MPDLPEAAGRDGLTRQGRAVLMALGERRLAREFCRLAGSASDRETLVAALLDCIVRRRVR</sequence>
<organism evidence="1 2">
    <name type="scientific">Solidesulfovibrio fructosivorans JJ]</name>
    <dbReference type="NCBI Taxonomy" id="596151"/>
    <lineage>
        <taxon>Bacteria</taxon>
        <taxon>Pseudomonadati</taxon>
        <taxon>Thermodesulfobacteriota</taxon>
        <taxon>Desulfovibrionia</taxon>
        <taxon>Desulfovibrionales</taxon>
        <taxon>Desulfovibrionaceae</taxon>
        <taxon>Solidesulfovibrio</taxon>
    </lineage>
</organism>
<evidence type="ECO:0000313" key="2">
    <source>
        <dbReference type="Proteomes" id="UP000006250"/>
    </source>
</evidence>
<accession>E1JVZ5</accession>
<dbReference type="EMBL" id="AECZ01000010">
    <property type="protein sequence ID" value="EFL51355.1"/>
    <property type="molecule type" value="Genomic_DNA"/>
</dbReference>
<dbReference type="STRING" id="596151.DesfrDRAFT_1794"/>
<comment type="caution">
    <text evidence="1">The sequence shown here is derived from an EMBL/GenBank/DDBJ whole genome shotgun (WGS) entry which is preliminary data.</text>
</comment>
<reference evidence="1 2" key="1">
    <citation type="submission" date="2010-08" db="EMBL/GenBank/DDBJ databases">
        <title>The draft genome of Desulfovibrio fructosovorans JJ.</title>
        <authorList>
            <consortium name="US DOE Joint Genome Institute (JGI-PGF)"/>
            <person name="Lucas S."/>
            <person name="Copeland A."/>
            <person name="Lapidus A."/>
            <person name="Cheng J.-F."/>
            <person name="Bruce D."/>
            <person name="Goodwin L."/>
            <person name="Pitluck S."/>
            <person name="Land M.L."/>
            <person name="Hauser L."/>
            <person name="Chang Y.-J."/>
            <person name="Jeffries C."/>
            <person name="Wall J.D."/>
            <person name="Stahl D.A."/>
            <person name="Arkin A.P."/>
            <person name="Dehal P."/>
            <person name="Stolyar S.M."/>
            <person name="Hazen T.C."/>
            <person name="Woyke T.J."/>
        </authorList>
    </citation>
    <scope>NUCLEOTIDE SEQUENCE [LARGE SCALE GENOMIC DNA]</scope>
    <source>
        <strain evidence="1 2">JJ</strain>
    </source>
</reference>
<dbReference type="RefSeq" id="WP_005993117.1">
    <property type="nucleotide sequence ID" value="NZ_AECZ01000010.1"/>
</dbReference>
<protein>
    <submittedName>
        <fullName evidence="1">Uncharacterized protein</fullName>
    </submittedName>
</protein>
<keyword evidence="2" id="KW-1185">Reference proteome</keyword>
<gene>
    <name evidence="1" type="ORF">DesfrDRAFT_1794</name>
</gene>
<dbReference type="AlphaFoldDB" id="E1JVZ5"/>
<name>E1JVZ5_SOLFR</name>
<dbReference type="Proteomes" id="UP000006250">
    <property type="component" value="Unassembled WGS sequence"/>
</dbReference>